<reference evidence="2 3" key="1">
    <citation type="submission" date="2023-03" db="EMBL/GenBank/DDBJ databases">
        <title>Novel Species.</title>
        <authorList>
            <person name="Ma S."/>
        </authorList>
    </citation>
    <scope>NUCLEOTIDE SEQUENCE [LARGE SCALE GENOMIC DNA]</scope>
    <source>
        <strain evidence="2 3">LIND6LT2</strain>
    </source>
</reference>
<sequence length="71" mass="7943">MNQNTIGGILLILIGVFLGFITYKKYSLFWNIINTRLLRKLLGDTVTSIILYIVSIVLIVTGVILTLGFAR</sequence>
<proteinExistence type="predicted"/>
<evidence type="ECO:0000256" key="1">
    <source>
        <dbReference type="SAM" id="Phobius"/>
    </source>
</evidence>
<evidence type="ECO:0000313" key="2">
    <source>
        <dbReference type="EMBL" id="WZL69598.1"/>
    </source>
</evidence>
<accession>A0ABZ2Y2N1</accession>
<name>A0ABZ2Y2N1_9FIRM</name>
<evidence type="ECO:0000313" key="3">
    <source>
        <dbReference type="Proteomes" id="UP001486565"/>
    </source>
</evidence>
<feature type="transmembrane region" description="Helical" evidence="1">
    <location>
        <begin position="45"/>
        <end position="70"/>
    </location>
</feature>
<dbReference type="EMBL" id="CP121687">
    <property type="protein sequence ID" value="WZL69598.1"/>
    <property type="molecule type" value="Genomic_DNA"/>
</dbReference>
<keyword evidence="1" id="KW-1133">Transmembrane helix</keyword>
<dbReference type="Proteomes" id="UP001486565">
    <property type="component" value="Chromosome"/>
</dbReference>
<keyword evidence="1" id="KW-0472">Membrane</keyword>
<dbReference type="RefSeq" id="WP_341876585.1">
    <property type="nucleotide sequence ID" value="NZ_CP121687.1"/>
</dbReference>
<gene>
    <name evidence="2" type="ORF">QBE51_12545</name>
</gene>
<feature type="transmembrane region" description="Helical" evidence="1">
    <location>
        <begin position="6"/>
        <end position="24"/>
    </location>
</feature>
<keyword evidence="3" id="KW-1185">Reference proteome</keyword>
<protein>
    <submittedName>
        <fullName evidence="2">Uncharacterized protein</fullName>
    </submittedName>
</protein>
<organism evidence="2 3">
    <name type="scientific">Defluviitalea saccharophila</name>
    <dbReference type="NCBI Taxonomy" id="879970"/>
    <lineage>
        <taxon>Bacteria</taxon>
        <taxon>Bacillati</taxon>
        <taxon>Bacillota</taxon>
        <taxon>Clostridia</taxon>
        <taxon>Lachnospirales</taxon>
        <taxon>Defluviitaleaceae</taxon>
        <taxon>Defluviitalea</taxon>
    </lineage>
</organism>
<keyword evidence="1" id="KW-0812">Transmembrane</keyword>